<accession>A0A1B6EJY1</accession>
<sequence>MPFMVEGTQYYIVGVGVCMPLRMVKHQFLDIVPHHRDVHVTTLTSDLAIFHPRILVAETPANYKLNTLCSINVQLKHNILGVTLNPLISIVKTSPNISGR</sequence>
<dbReference type="EMBL" id="GECZ01022437">
    <property type="protein sequence ID" value="JAS47332.1"/>
    <property type="molecule type" value="Transcribed_RNA"/>
</dbReference>
<evidence type="ECO:0000313" key="2">
    <source>
        <dbReference type="EMBL" id="JAS40860.1"/>
    </source>
</evidence>
<evidence type="ECO:0000313" key="3">
    <source>
        <dbReference type="EMBL" id="JAS47332.1"/>
    </source>
</evidence>
<protein>
    <submittedName>
        <fullName evidence="1">Uncharacterized protein</fullName>
    </submittedName>
</protein>
<dbReference type="EMBL" id="GECZ01028909">
    <property type="protein sequence ID" value="JAS40860.1"/>
    <property type="molecule type" value="Transcribed_RNA"/>
</dbReference>
<dbReference type="AlphaFoldDB" id="A0A1B6EJY1"/>
<gene>
    <name evidence="2" type="ORF">g.27829</name>
    <name evidence="3" type="ORF">g.27830</name>
    <name evidence="1" type="ORF">g.27831</name>
</gene>
<dbReference type="EMBL" id="GECZ01031529">
    <property type="protein sequence ID" value="JAS38240.1"/>
    <property type="molecule type" value="Transcribed_RNA"/>
</dbReference>
<proteinExistence type="predicted"/>
<evidence type="ECO:0000313" key="1">
    <source>
        <dbReference type="EMBL" id="JAS38240.1"/>
    </source>
</evidence>
<organism evidence="1">
    <name type="scientific">Cuerna arida</name>
    <dbReference type="NCBI Taxonomy" id="1464854"/>
    <lineage>
        <taxon>Eukaryota</taxon>
        <taxon>Metazoa</taxon>
        <taxon>Ecdysozoa</taxon>
        <taxon>Arthropoda</taxon>
        <taxon>Hexapoda</taxon>
        <taxon>Insecta</taxon>
        <taxon>Pterygota</taxon>
        <taxon>Neoptera</taxon>
        <taxon>Paraneoptera</taxon>
        <taxon>Hemiptera</taxon>
        <taxon>Auchenorrhyncha</taxon>
        <taxon>Membracoidea</taxon>
        <taxon>Cicadellidae</taxon>
        <taxon>Cicadellinae</taxon>
        <taxon>Proconiini</taxon>
        <taxon>Cuerna</taxon>
    </lineage>
</organism>
<name>A0A1B6EJY1_9HEMI</name>
<reference evidence="1" key="1">
    <citation type="submission" date="2015-11" db="EMBL/GenBank/DDBJ databases">
        <title>De novo transcriptome assembly of four potential Pierce s Disease insect vectors from Arizona vineyards.</title>
        <authorList>
            <person name="Tassone E.E."/>
        </authorList>
    </citation>
    <scope>NUCLEOTIDE SEQUENCE</scope>
</reference>